<sequence length="215" mass="23688">MKLYSYFRSSAAYRVRIALNLKGLAYETVAVHLLKDGGQQLSDGYRQLNPTALVPTLADGDWAVGQSMAILEYLEETHPEPALLPAGARARARVRAIAQFIACDIHPLNNLRVLKYLKHTLEADEEARNAWYRHWVGQGLAAVETMLAGHPDTGRYCHGAQPTFADLFLVPQVANARRYDCDLSAMPTVLRIDAACNELAAFRQAAPGNQPDSEG</sequence>
<gene>
    <name evidence="4" type="ORF">SAMN04488135_11689</name>
</gene>
<accession>A0A1M5ZMZ0</accession>
<keyword evidence="4" id="KW-0413">Isomerase</keyword>
<dbReference type="GO" id="GO:0005737">
    <property type="term" value="C:cytoplasm"/>
    <property type="evidence" value="ECO:0007669"/>
    <property type="project" value="InterPro"/>
</dbReference>
<dbReference type="STRING" id="658167.SAMN04488135_11689"/>
<dbReference type="GO" id="GO:0004364">
    <property type="term" value="F:glutathione transferase activity"/>
    <property type="evidence" value="ECO:0007669"/>
    <property type="project" value="TreeGrafter"/>
</dbReference>
<dbReference type="PANTHER" id="PTHR42673:SF21">
    <property type="entry name" value="GLUTATHIONE S-TRANSFERASE YFCF"/>
    <property type="match status" value="1"/>
</dbReference>
<organism evidence="4 5">
    <name type="scientific">Pollutimonas bauzanensis</name>
    <dbReference type="NCBI Taxonomy" id="658167"/>
    <lineage>
        <taxon>Bacteria</taxon>
        <taxon>Pseudomonadati</taxon>
        <taxon>Pseudomonadota</taxon>
        <taxon>Betaproteobacteria</taxon>
        <taxon>Burkholderiales</taxon>
        <taxon>Alcaligenaceae</taxon>
        <taxon>Pollutimonas</taxon>
    </lineage>
</organism>
<evidence type="ECO:0000259" key="2">
    <source>
        <dbReference type="PROSITE" id="PS50404"/>
    </source>
</evidence>
<dbReference type="RefSeq" id="WP_073108182.1">
    <property type="nucleotide sequence ID" value="NZ_FQXE01000016.1"/>
</dbReference>
<dbReference type="PROSITE" id="PS50404">
    <property type="entry name" value="GST_NTER"/>
    <property type="match status" value="1"/>
</dbReference>
<comment type="similarity">
    <text evidence="1">Belongs to the GST superfamily. Zeta family.</text>
</comment>
<dbReference type="PROSITE" id="PS51354">
    <property type="entry name" value="GLUTAREDOXIN_2"/>
    <property type="match status" value="1"/>
</dbReference>
<dbReference type="GO" id="GO:0006749">
    <property type="term" value="P:glutathione metabolic process"/>
    <property type="evidence" value="ECO:0007669"/>
    <property type="project" value="TreeGrafter"/>
</dbReference>
<feature type="domain" description="GST C-terminal" evidence="3">
    <location>
        <begin position="87"/>
        <end position="215"/>
    </location>
</feature>
<dbReference type="Gene3D" id="3.40.30.10">
    <property type="entry name" value="Glutaredoxin"/>
    <property type="match status" value="1"/>
</dbReference>
<dbReference type="Pfam" id="PF13410">
    <property type="entry name" value="GST_C_2"/>
    <property type="match status" value="1"/>
</dbReference>
<dbReference type="PANTHER" id="PTHR42673">
    <property type="entry name" value="MALEYLACETOACETATE ISOMERASE"/>
    <property type="match status" value="1"/>
</dbReference>
<dbReference type="AlphaFoldDB" id="A0A1M5ZMZ0"/>
<proteinExistence type="inferred from homology"/>
<reference evidence="4 5" key="1">
    <citation type="submission" date="2016-11" db="EMBL/GenBank/DDBJ databases">
        <authorList>
            <person name="Jaros S."/>
            <person name="Januszkiewicz K."/>
            <person name="Wedrychowicz H."/>
        </authorList>
    </citation>
    <scope>NUCLEOTIDE SEQUENCE [LARGE SCALE GENOMIC DNA]</scope>
    <source>
        <strain evidence="4 5">CGMCC 1.10190</strain>
    </source>
</reference>
<dbReference type="GO" id="GO:0016034">
    <property type="term" value="F:maleylacetoacetate isomerase activity"/>
    <property type="evidence" value="ECO:0007669"/>
    <property type="project" value="TreeGrafter"/>
</dbReference>
<dbReference type="CDD" id="cd03042">
    <property type="entry name" value="GST_N_Zeta"/>
    <property type="match status" value="1"/>
</dbReference>
<dbReference type="InterPro" id="IPR036249">
    <property type="entry name" value="Thioredoxin-like_sf"/>
</dbReference>
<dbReference type="InterPro" id="IPR004045">
    <property type="entry name" value="Glutathione_S-Trfase_N"/>
</dbReference>
<dbReference type="InterPro" id="IPR036282">
    <property type="entry name" value="Glutathione-S-Trfase_C_sf"/>
</dbReference>
<evidence type="ECO:0000259" key="3">
    <source>
        <dbReference type="PROSITE" id="PS50405"/>
    </source>
</evidence>
<dbReference type="CDD" id="cd03191">
    <property type="entry name" value="GST_C_Zeta"/>
    <property type="match status" value="1"/>
</dbReference>
<dbReference type="SFLD" id="SFLDS00019">
    <property type="entry name" value="Glutathione_Transferase_(cytos"/>
    <property type="match status" value="1"/>
</dbReference>
<dbReference type="SUPFAM" id="SSF47616">
    <property type="entry name" value="GST C-terminal domain-like"/>
    <property type="match status" value="1"/>
</dbReference>
<name>A0A1M5ZMZ0_9BURK</name>
<dbReference type="Gene3D" id="1.20.1050.10">
    <property type="match status" value="1"/>
</dbReference>
<dbReference type="Proteomes" id="UP000184226">
    <property type="component" value="Unassembled WGS sequence"/>
</dbReference>
<dbReference type="InterPro" id="IPR005955">
    <property type="entry name" value="GST_Zeta"/>
</dbReference>
<dbReference type="InterPro" id="IPR034330">
    <property type="entry name" value="GST_Zeta_C"/>
</dbReference>
<dbReference type="PROSITE" id="PS50405">
    <property type="entry name" value="GST_CTER"/>
    <property type="match status" value="1"/>
</dbReference>
<dbReference type="InterPro" id="IPR040079">
    <property type="entry name" value="Glutathione_S-Trfase"/>
</dbReference>
<dbReference type="SFLD" id="SFLDG00358">
    <property type="entry name" value="Main_(cytGST)"/>
    <property type="match status" value="1"/>
</dbReference>
<protein>
    <submittedName>
        <fullName evidence="4">Maleylacetoacetate isomerase</fullName>
    </submittedName>
</protein>
<evidence type="ECO:0000313" key="5">
    <source>
        <dbReference type="Proteomes" id="UP000184226"/>
    </source>
</evidence>
<dbReference type="InterPro" id="IPR010987">
    <property type="entry name" value="Glutathione-S-Trfase_C-like"/>
</dbReference>
<dbReference type="FunFam" id="1.20.1050.10:FF:000017">
    <property type="entry name" value="Maleylacetoacetate isomerase"/>
    <property type="match status" value="1"/>
</dbReference>
<feature type="domain" description="GST N-terminal" evidence="2">
    <location>
        <begin position="1"/>
        <end position="82"/>
    </location>
</feature>
<dbReference type="Pfam" id="PF13417">
    <property type="entry name" value="GST_N_3"/>
    <property type="match status" value="1"/>
</dbReference>
<evidence type="ECO:0000313" key="4">
    <source>
        <dbReference type="EMBL" id="SHI25765.1"/>
    </source>
</evidence>
<dbReference type="OrthoDB" id="509852at2"/>
<dbReference type="GO" id="GO:0006559">
    <property type="term" value="P:L-phenylalanine catabolic process"/>
    <property type="evidence" value="ECO:0007669"/>
    <property type="project" value="TreeGrafter"/>
</dbReference>
<dbReference type="InterPro" id="IPR034333">
    <property type="entry name" value="GST_Zeta_N"/>
</dbReference>
<dbReference type="EMBL" id="FQXE01000016">
    <property type="protein sequence ID" value="SHI25765.1"/>
    <property type="molecule type" value="Genomic_DNA"/>
</dbReference>
<dbReference type="NCBIfam" id="TIGR01262">
    <property type="entry name" value="maiA"/>
    <property type="match status" value="1"/>
</dbReference>
<dbReference type="SUPFAM" id="SSF52833">
    <property type="entry name" value="Thioredoxin-like"/>
    <property type="match status" value="1"/>
</dbReference>
<evidence type="ECO:0000256" key="1">
    <source>
        <dbReference type="ARBA" id="ARBA00010007"/>
    </source>
</evidence>
<keyword evidence="5" id="KW-1185">Reference proteome</keyword>